<sequence length="172" mass="18890">MGVIIMESVSAHMQCAPPLQRLTSPRIDDEVSILVLALSTSQALRALIGLKLAPLGLAPGQDRLLATLHEKGPLTVSGLAEALNVRPSTVSKMMDRLAARGLTKRNHDDVDRRRISVELTDEGRAACQKLHTLCRAIEDELRADLDDDGERRMMAGLELLNEAVGQRLKRLR</sequence>
<evidence type="ECO:0000313" key="3">
    <source>
        <dbReference type="Proteomes" id="UP000531216"/>
    </source>
</evidence>
<reference evidence="2 3" key="1">
    <citation type="submission" date="2020-08" db="EMBL/GenBank/DDBJ databases">
        <title>Genomic Encyclopedia of Type Strains, Phase IV (KMG-IV): sequencing the most valuable type-strain genomes for metagenomic binning, comparative biology and taxonomic classification.</title>
        <authorList>
            <person name="Goeker M."/>
        </authorList>
    </citation>
    <scope>NUCLEOTIDE SEQUENCE [LARGE SCALE GENOMIC DNA]</scope>
    <source>
        <strain evidence="2 3">DSM 25024</strain>
    </source>
</reference>
<protein>
    <submittedName>
        <fullName evidence="2">DNA-binding MarR family transcriptional regulator</fullName>
    </submittedName>
</protein>
<dbReference type="Proteomes" id="UP000531216">
    <property type="component" value="Unassembled WGS sequence"/>
</dbReference>
<name>A0A7W6FTK3_9HYPH</name>
<organism evidence="2 3">
    <name type="scientific">Aureimonas phyllosphaerae</name>
    <dbReference type="NCBI Taxonomy" id="1166078"/>
    <lineage>
        <taxon>Bacteria</taxon>
        <taxon>Pseudomonadati</taxon>
        <taxon>Pseudomonadota</taxon>
        <taxon>Alphaproteobacteria</taxon>
        <taxon>Hyphomicrobiales</taxon>
        <taxon>Aurantimonadaceae</taxon>
        <taxon>Aureimonas</taxon>
    </lineage>
</organism>
<dbReference type="PANTHER" id="PTHR33164">
    <property type="entry name" value="TRANSCRIPTIONAL REGULATOR, MARR FAMILY"/>
    <property type="match status" value="1"/>
</dbReference>
<dbReference type="PROSITE" id="PS50995">
    <property type="entry name" value="HTH_MARR_2"/>
    <property type="match status" value="1"/>
</dbReference>
<dbReference type="PRINTS" id="PR00598">
    <property type="entry name" value="HTHMARR"/>
</dbReference>
<keyword evidence="2" id="KW-0238">DNA-binding</keyword>
<dbReference type="InterPro" id="IPR039422">
    <property type="entry name" value="MarR/SlyA-like"/>
</dbReference>
<dbReference type="GO" id="GO:0006950">
    <property type="term" value="P:response to stress"/>
    <property type="evidence" value="ECO:0007669"/>
    <property type="project" value="TreeGrafter"/>
</dbReference>
<evidence type="ECO:0000259" key="1">
    <source>
        <dbReference type="PROSITE" id="PS50995"/>
    </source>
</evidence>
<dbReference type="OrthoDB" id="7907924at2"/>
<dbReference type="InterPro" id="IPR036390">
    <property type="entry name" value="WH_DNA-bd_sf"/>
</dbReference>
<feature type="domain" description="HTH marR-type" evidence="1">
    <location>
        <begin position="30"/>
        <end position="165"/>
    </location>
</feature>
<dbReference type="InterPro" id="IPR036388">
    <property type="entry name" value="WH-like_DNA-bd_sf"/>
</dbReference>
<evidence type="ECO:0000313" key="2">
    <source>
        <dbReference type="EMBL" id="MBB3934097.1"/>
    </source>
</evidence>
<dbReference type="SMART" id="SM00347">
    <property type="entry name" value="HTH_MARR"/>
    <property type="match status" value="1"/>
</dbReference>
<comment type="caution">
    <text evidence="2">The sequence shown here is derived from an EMBL/GenBank/DDBJ whole genome shotgun (WGS) entry which is preliminary data.</text>
</comment>
<keyword evidence="3" id="KW-1185">Reference proteome</keyword>
<dbReference type="AlphaFoldDB" id="A0A7W6FTK3"/>
<dbReference type="GO" id="GO:0003700">
    <property type="term" value="F:DNA-binding transcription factor activity"/>
    <property type="evidence" value="ECO:0007669"/>
    <property type="project" value="InterPro"/>
</dbReference>
<dbReference type="PANTHER" id="PTHR33164:SF43">
    <property type="entry name" value="HTH-TYPE TRANSCRIPTIONAL REPRESSOR YETL"/>
    <property type="match status" value="1"/>
</dbReference>
<dbReference type="Pfam" id="PF01047">
    <property type="entry name" value="MarR"/>
    <property type="match status" value="1"/>
</dbReference>
<accession>A0A7W6FTK3</accession>
<dbReference type="Gene3D" id="1.10.10.10">
    <property type="entry name" value="Winged helix-like DNA-binding domain superfamily/Winged helix DNA-binding domain"/>
    <property type="match status" value="1"/>
</dbReference>
<dbReference type="SUPFAM" id="SSF46785">
    <property type="entry name" value="Winged helix' DNA-binding domain"/>
    <property type="match status" value="1"/>
</dbReference>
<gene>
    <name evidence="2" type="ORF">GGR05_000208</name>
</gene>
<proteinExistence type="predicted"/>
<dbReference type="EMBL" id="JACIDO010000001">
    <property type="protein sequence ID" value="MBB3934097.1"/>
    <property type="molecule type" value="Genomic_DNA"/>
</dbReference>
<dbReference type="InterPro" id="IPR000835">
    <property type="entry name" value="HTH_MarR-typ"/>
</dbReference>
<dbReference type="GO" id="GO:0003677">
    <property type="term" value="F:DNA binding"/>
    <property type="evidence" value="ECO:0007669"/>
    <property type="project" value="UniProtKB-KW"/>
</dbReference>